<keyword evidence="2" id="KW-0732">Signal</keyword>
<dbReference type="eggNOG" id="ENOG502S37J">
    <property type="taxonomic scope" value="Eukaryota"/>
</dbReference>
<feature type="region of interest" description="Disordered" evidence="1">
    <location>
        <begin position="163"/>
        <end position="246"/>
    </location>
</feature>
<gene>
    <name evidence="3" type="ORF">MELLADRAFT_95414</name>
</gene>
<feature type="compositionally biased region" description="Polar residues" evidence="1">
    <location>
        <begin position="166"/>
        <end position="175"/>
    </location>
</feature>
<dbReference type="STRING" id="747676.F4S981"/>
<evidence type="ECO:0000256" key="1">
    <source>
        <dbReference type="SAM" id="MobiDB-lite"/>
    </source>
</evidence>
<dbReference type="OrthoDB" id="2497608at2759"/>
<dbReference type="Proteomes" id="UP000001072">
    <property type="component" value="Unassembled WGS sequence"/>
</dbReference>
<feature type="compositionally biased region" description="Basic and acidic residues" evidence="1">
    <location>
        <begin position="207"/>
        <end position="217"/>
    </location>
</feature>
<evidence type="ECO:0000313" key="3">
    <source>
        <dbReference type="EMBL" id="EGF98773.1"/>
    </source>
</evidence>
<feature type="compositionally biased region" description="Polar residues" evidence="1">
    <location>
        <begin position="436"/>
        <end position="453"/>
    </location>
</feature>
<feature type="compositionally biased region" description="Low complexity" evidence="1">
    <location>
        <begin position="454"/>
        <end position="495"/>
    </location>
</feature>
<feature type="compositionally biased region" description="Basic and acidic residues" evidence="1">
    <location>
        <begin position="35"/>
        <end position="46"/>
    </location>
</feature>
<feature type="compositionally biased region" description="Polar residues" evidence="1">
    <location>
        <begin position="237"/>
        <end position="246"/>
    </location>
</feature>
<dbReference type="VEuPathDB" id="FungiDB:MELLADRAFT_95414"/>
<evidence type="ECO:0000256" key="2">
    <source>
        <dbReference type="SAM" id="SignalP"/>
    </source>
</evidence>
<dbReference type="InParanoid" id="F4S981"/>
<organism evidence="4">
    <name type="scientific">Melampsora larici-populina (strain 98AG31 / pathotype 3-4-7)</name>
    <name type="common">Poplar leaf rust fungus</name>
    <dbReference type="NCBI Taxonomy" id="747676"/>
    <lineage>
        <taxon>Eukaryota</taxon>
        <taxon>Fungi</taxon>
        <taxon>Dikarya</taxon>
        <taxon>Basidiomycota</taxon>
        <taxon>Pucciniomycotina</taxon>
        <taxon>Pucciniomycetes</taxon>
        <taxon>Pucciniales</taxon>
        <taxon>Melampsoraceae</taxon>
        <taxon>Melampsora</taxon>
    </lineage>
</organism>
<feature type="compositionally biased region" description="Basic residues" evidence="1">
    <location>
        <begin position="219"/>
        <end position="234"/>
    </location>
</feature>
<dbReference type="AlphaFoldDB" id="F4S981"/>
<accession>F4S981</accession>
<feature type="region of interest" description="Disordered" evidence="1">
    <location>
        <begin position="27"/>
        <end position="59"/>
    </location>
</feature>
<dbReference type="RefSeq" id="XP_007417939.1">
    <property type="nucleotide sequence ID" value="XM_007417877.1"/>
</dbReference>
<dbReference type="HOGENOM" id="CLU_026930_0_0_1"/>
<name>F4S981_MELLP</name>
<feature type="chain" id="PRO_5003322089" description="Secreted protein" evidence="2">
    <location>
        <begin position="20"/>
        <end position="522"/>
    </location>
</feature>
<dbReference type="KEGG" id="mlr:MELLADRAFT_95414"/>
<reference evidence="4" key="1">
    <citation type="journal article" date="2011" name="Proc. Natl. Acad. Sci. U.S.A.">
        <title>Obligate biotrophy features unraveled by the genomic analysis of rust fungi.</title>
        <authorList>
            <person name="Duplessis S."/>
            <person name="Cuomo C.A."/>
            <person name="Lin Y.-C."/>
            <person name="Aerts A."/>
            <person name="Tisserant E."/>
            <person name="Veneault-Fourrey C."/>
            <person name="Joly D.L."/>
            <person name="Hacquard S."/>
            <person name="Amselem J."/>
            <person name="Cantarel B.L."/>
            <person name="Chiu R."/>
            <person name="Coutinho P.M."/>
            <person name="Feau N."/>
            <person name="Field M."/>
            <person name="Frey P."/>
            <person name="Gelhaye E."/>
            <person name="Goldberg J."/>
            <person name="Grabherr M.G."/>
            <person name="Kodira C.D."/>
            <person name="Kohler A."/>
            <person name="Kuees U."/>
            <person name="Lindquist E.A."/>
            <person name="Lucas S.M."/>
            <person name="Mago R."/>
            <person name="Mauceli E."/>
            <person name="Morin E."/>
            <person name="Murat C."/>
            <person name="Pangilinan J.L."/>
            <person name="Park R."/>
            <person name="Pearson M."/>
            <person name="Quesneville H."/>
            <person name="Rouhier N."/>
            <person name="Sakthikumar S."/>
            <person name="Salamov A.A."/>
            <person name="Schmutz J."/>
            <person name="Selles B."/>
            <person name="Shapiro H."/>
            <person name="Tanguay P."/>
            <person name="Tuskan G.A."/>
            <person name="Henrissat B."/>
            <person name="Van de Peer Y."/>
            <person name="Rouze P."/>
            <person name="Ellis J.G."/>
            <person name="Dodds P.N."/>
            <person name="Schein J.E."/>
            <person name="Zhong S."/>
            <person name="Hamelin R.C."/>
            <person name="Grigoriev I.V."/>
            <person name="Szabo L.J."/>
            <person name="Martin F."/>
        </authorList>
    </citation>
    <scope>NUCLEOTIDE SEQUENCE [LARGE SCALE GENOMIC DNA]</scope>
    <source>
        <strain evidence="4">98AG31 / pathotype 3-4-7</strain>
    </source>
</reference>
<dbReference type="GeneID" id="18937231"/>
<dbReference type="EMBL" id="GL883169">
    <property type="protein sequence ID" value="EGF98773.1"/>
    <property type="molecule type" value="Genomic_DNA"/>
</dbReference>
<sequence>MKLSSVAISASALALTASAAIVPLQSPTSIKSRSTHHDEHNRDHRPAKPLMNMRQKESRRSRIRSMYLDNNRHIHGSDVVVESYRGHGHDTVAIPLHHHSVEYVEGRVHRDHKRSTYHTYLPGAPYTEITQVRTHRPKVTVINEYVPGRAHTSIHEHVHYRRKFQHGSQSSNSPKRFSVKHGKPGKSASRKGDSEANMSDSKKQKHSKDSSDSELVSKKQSHGKSAKANKKSGKPSHLSQRSLVDPATITQSGVPGFIEVATPLFKSALAKAISGLTYSMGNGSTFDLGTSNTQSTQFFMSPMNTTNGQMVYRLRIPILDSSAFETVDHCATFAISPPGPLSLKKCGPVPGCSQLFSYDLNTGKLQPIYGIAEDDSNSNSTSQATNSSSSSSSGTYRMTQMGSSMNSTSMSNSSTSSDVSNSTMSMSSNTTAPSMESNAYQNAVNASSASGNMTSPSQNGTTQSNTTSGTQRFASNNNPSSSNAPSSPSDDTPAAGTVLYFVPAQGFYQPPGTIDELPKSNK</sequence>
<protein>
    <recommendedName>
        <fullName evidence="5">Secreted protein</fullName>
    </recommendedName>
</protein>
<feature type="region of interest" description="Disordered" evidence="1">
    <location>
        <begin position="371"/>
        <end position="498"/>
    </location>
</feature>
<feature type="compositionally biased region" description="Low complexity" evidence="1">
    <location>
        <begin position="377"/>
        <end position="435"/>
    </location>
</feature>
<evidence type="ECO:0008006" key="5">
    <source>
        <dbReference type="Google" id="ProtNLM"/>
    </source>
</evidence>
<proteinExistence type="predicted"/>
<keyword evidence="4" id="KW-1185">Reference proteome</keyword>
<feature type="signal peptide" evidence="2">
    <location>
        <begin position="1"/>
        <end position="19"/>
    </location>
</feature>
<evidence type="ECO:0000313" key="4">
    <source>
        <dbReference type="Proteomes" id="UP000001072"/>
    </source>
</evidence>